<dbReference type="PANTHER" id="PTHR33223">
    <property type="entry name" value="CCHC-TYPE DOMAIN-CONTAINING PROTEIN"/>
    <property type="match status" value="1"/>
</dbReference>
<sequence>MFPHVHLPVGFKSPKFEKYDGHRDPIAHLKRYYNQLRGADGKEELLMAYSGESLDIANWHTWDDLARFFMQQFQYNIDIVPNHSTLANTRKKTMKNFREYAVRWREQAARVKPPMKELEMIDVFLQAQELDYFYYLLYAVGKTFTEVIKVGEMVENGIKSGIIISQAALKATTQVLQNSSGNIGGKKRREDVATVVSTPWTYVLDNPPHYYFPSQTSQYPIPYSVYPIFSAQPIAHPSYP</sequence>
<keyword evidence="2" id="KW-1185">Reference proteome</keyword>
<name>A0AAV9JZ22_9SOLN</name>
<reference evidence="1 2" key="1">
    <citation type="submission" date="2023-10" db="EMBL/GenBank/DDBJ databases">
        <title>Genome-Wide Identification Analysis in wild type Solanum Pinnatisectum Reveals Some Genes Defensing Phytophthora Infestans.</title>
        <authorList>
            <person name="Sun C."/>
        </authorList>
    </citation>
    <scope>NUCLEOTIDE SEQUENCE [LARGE SCALE GENOMIC DNA]</scope>
    <source>
        <strain evidence="1">LQN</strain>
        <tissue evidence="1">Leaf</tissue>
    </source>
</reference>
<comment type="caution">
    <text evidence="1">The sequence shown here is derived from an EMBL/GenBank/DDBJ whole genome shotgun (WGS) entry which is preliminary data.</text>
</comment>
<evidence type="ECO:0000313" key="2">
    <source>
        <dbReference type="Proteomes" id="UP001311915"/>
    </source>
</evidence>
<evidence type="ECO:0000313" key="1">
    <source>
        <dbReference type="EMBL" id="KAK4706217.1"/>
    </source>
</evidence>
<dbReference type="PANTHER" id="PTHR33223:SF8">
    <property type="entry name" value="OS04G0172440 PROTEIN"/>
    <property type="match status" value="1"/>
</dbReference>
<dbReference type="AlphaFoldDB" id="A0AAV9JZ22"/>
<gene>
    <name evidence="1" type="ORF">R3W88_034233</name>
</gene>
<protein>
    <recommendedName>
        <fullName evidence="3">Retrotransposon gag domain-containing protein</fullName>
    </recommendedName>
</protein>
<organism evidence="1 2">
    <name type="scientific">Solanum pinnatisectum</name>
    <name type="common">tansyleaf nightshade</name>
    <dbReference type="NCBI Taxonomy" id="50273"/>
    <lineage>
        <taxon>Eukaryota</taxon>
        <taxon>Viridiplantae</taxon>
        <taxon>Streptophyta</taxon>
        <taxon>Embryophyta</taxon>
        <taxon>Tracheophyta</taxon>
        <taxon>Spermatophyta</taxon>
        <taxon>Magnoliopsida</taxon>
        <taxon>eudicotyledons</taxon>
        <taxon>Gunneridae</taxon>
        <taxon>Pentapetalae</taxon>
        <taxon>asterids</taxon>
        <taxon>lamiids</taxon>
        <taxon>Solanales</taxon>
        <taxon>Solanaceae</taxon>
        <taxon>Solanoideae</taxon>
        <taxon>Solaneae</taxon>
        <taxon>Solanum</taxon>
    </lineage>
</organism>
<dbReference type="Proteomes" id="UP001311915">
    <property type="component" value="Unassembled WGS sequence"/>
</dbReference>
<accession>A0AAV9JZ22</accession>
<dbReference type="EMBL" id="JAWPEI010000128">
    <property type="protein sequence ID" value="KAK4706217.1"/>
    <property type="molecule type" value="Genomic_DNA"/>
</dbReference>
<evidence type="ECO:0008006" key="3">
    <source>
        <dbReference type="Google" id="ProtNLM"/>
    </source>
</evidence>
<proteinExistence type="predicted"/>